<accession>A0ABW5G299</accession>
<reference evidence="3" key="1">
    <citation type="journal article" date="2019" name="Int. J. Syst. Evol. Microbiol.">
        <title>The Global Catalogue of Microorganisms (GCM) 10K type strain sequencing project: providing services to taxonomists for standard genome sequencing and annotation.</title>
        <authorList>
            <consortium name="The Broad Institute Genomics Platform"/>
            <consortium name="The Broad Institute Genome Sequencing Center for Infectious Disease"/>
            <person name="Wu L."/>
            <person name="Ma J."/>
        </authorList>
    </citation>
    <scope>NUCLEOTIDE SEQUENCE [LARGE SCALE GENOMIC DNA]</scope>
    <source>
        <strain evidence="3">CGMCC 4.7645</strain>
    </source>
</reference>
<dbReference type="Proteomes" id="UP001597417">
    <property type="component" value="Unassembled WGS sequence"/>
</dbReference>
<dbReference type="Pfam" id="PF01464">
    <property type="entry name" value="SLT"/>
    <property type="match status" value="1"/>
</dbReference>
<feature type="domain" description="Transglycosylase SLT" evidence="1">
    <location>
        <begin position="58"/>
        <end position="176"/>
    </location>
</feature>
<dbReference type="SUPFAM" id="SSF53955">
    <property type="entry name" value="Lysozyme-like"/>
    <property type="match status" value="1"/>
</dbReference>
<dbReference type="InterPro" id="IPR023346">
    <property type="entry name" value="Lysozyme-like_dom_sf"/>
</dbReference>
<dbReference type="EMBL" id="JBHUKR010000011">
    <property type="protein sequence ID" value="MFD2419061.1"/>
    <property type="molecule type" value="Genomic_DNA"/>
</dbReference>
<evidence type="ECO:0000313" key="2">
    <source>
        <dbReference type="EMBL" id="MFD2419061.1"/>
    </source>
</evidence>
<evidence type="ECO:0000259" key="1">
    <source>
        <dbReference type="Pfam" id="PF01464"/>
    </source>
</evidence>
<name>A0ABW5G299_9PSEU</name>
<proteinExistence type="predicted"/>
<sequence length="205" mass="22016">MKNARWGVVAVALVLTGCGLTPSKPAPSAPASPPLAPASITLPATQDPAALAPQVVRYAREAGVDPQLLMAILYNESYKPHDPDSERAWQKIKPDAAFGVANMHEATFDQTKQGRPFAKRAWQELPDDPGLAIEAAAWYLHDLNAQLPSSHPQYTGNELLALGYNAGPGNMKAFAKGTKPGSDSQSYLDRLHDNWDKAARALSHA</sequence>
<comment type="caution">
    <text evidence="2">The sequence shown here is derived from an EMBL/GenBank/DDBJ whole genome shotgun (WGS) entry which is preliminary data.</text>
</comment>
<dbReference type="Gene3D" id="1.10.530.10">
    <property type="match status" value="1"/>
</dbReference>
<gene>
    <name evidence="2" type="ORF">ACFSXZ_22270</name>
</gene>
<dbReference type="RefSeq" id="WP_378267079.1">
    <property type="nucleotide sequence ID" value="NZ_JBHUKR010000011.1"/>
</dbReference>
<evidence type="ECO:0000313" key="3">
    <source>
        <dbReference type="Proteomes" id="UP001597417"/>
    </source>
</evidence>
<keyword evidence="3" id="KW-1185">Reference proteome</keyword>
<protein>
    <submittedName>
        <fullName evidence="2">Transglycosylase SLT domain-containing protein</fullName>
    </submittedName>
</protein>
<dbReference type="InterPro" id="IPR008258">
    <property type="entry name" value="Transglycosylase_SLT_dom_1"/>
</dbReference>
<organism evidence="2 3">
    <name type="scientific">Amycolatopsis pigmentata</name>
    <dbReference type="NCBI Taxonomy" id="450801"/>
    <lineage>
        <taxon>Bacteria</taxon>
        <taxon>Bacillati</taxon>
        <taxon>Actinomycetota</taxon>
        <taxon>Actinomycetes</taxon>
        <taxon>Pseudonocardiales</taxon>
        <taxon>Pseudonocardiaceae</taxon>
        <taxon>Amycolatopsis</taxon>
    </lineage>
</organism>
<dbReference type="PROSITE" id="PS51257">
    <property type="entry name" value="PROKAR_LIPOPROTEIN"/>
    <property type="match status" value="1"/>
</dbReference>